<evidence type="ECO:0000256" key="6">
    <source>
        <dbReference type="ARBA" id="ARBA00022989"/>
    </source>
</evidence>
<accession>A0A1I5KFR0</accession>
<reference evidence="11" key="1">
    <citation type="submission" date="2016-10" db="EMBL/GenBank/DDBJ databases">
        <authorList>
            <person name="Varghese N."/>
            <person name="Submissions S."/>
        </authorList>
    </citation>
    <scope>NUCLEOTIDE SEQUENCE [LARGE SCALE GENOMIC DNA]</scope>
    <source>
        <strain evidence="11">CGMCC 4.5579</strain>
    </source>
</reference>
<organism evidence="10 11">
    <name type="scientific">Amycolatopsis arida</name>
    <dbReference type="NCBI Taxonomy" id="587909"/>
    <lineage>
        <taxon>Bacteria</taxon>
        <taxon>Bacillati</taxon>
        <taxon>Actinomycetota</taxon>
        <taxon>Actinomycetes</taxon>
        <taxon>Pseudonocardiales</taxon>
        <taxon>Pseudonocardiaceae</taxon>
        <taxon>Amycolatopsis</taxon>
    </lineage>
</organism>
<evidence type="ECO:0000256" key="4">
    <source>
        <dbReference type="ARBA" id="ARBA00022475"/>
    </source>
</evidence>
<dbReference type="NCBIfam" id="TIGR00801">
    <property type="entry name" value="ncs2"/>
    <property type="match status" value="1"/>
</dbReference>
<feature type="transmembrane region" description="Helical" evidence="9">
    <location>
        <begin position="246"/>
        <end position="267"/>
    </location>
</feature>
<feature type="transmembrane region" description="Helical" evidence="9">
    <location>
        <begin position="64"/>
        <end position="81"/>
    </location>
</feature>
<keyword evidence="5 9" id="KW-0812">Transmembrane</keyword>
<keyword evidence="7 9" id="KW-0472">Membrane</keyword>
<feature type="transmembrane region" description="Helical" evidence="9">
    <location>
        <begin position="417"/>
        <end position="440"/>
    </location>
</feature>
<dbReference type="OrthoDB" id="9805749at2"/>
<dbReference type="NCBIfam" id="TIGR03173">
    <property type="entry name" value="pbuX"/>
    <property type="match status" value="1"/>
</dbReference>
<feature type="transmembrane region" description="Helical" evidence="9">
    <location>
        <begin position="360"/>
        <end position="380"/>
    </location>
</feature>
<keyword evidence="4" id="KW-1003">Cell membrane</keyword>
<sequence length="462" mass="46820">MPSLPLPSESSASSSTTARHPVDQRPPALQLIAGGVQHVAAMYAGVVAPPLIIGAAVGLGPGQLSLLISASLFTAGLATLLQTLGCWRFGARLPLVNGVTFATVAPVLAIVSQHGPQDALGVVYGATLLGGALVVLAAPFFARLTRFFPPLVTGTVITLIGVSLLPVAVRWISEQRDGVSPRGLLLASVTLLAVLAFNRFLSGFWSRIALLLGLVVGTLVAWPLGAVDTSTLAEAPAFGIATPFHFGVPTFEVAAVVSMAIVMLVVMAESTADMLALGEIVGRPTTGRVLGDGLRADGLATAVSTVFGGFACTAFAQNVGLVALTRMVSRYVVAASGAIMVLLGMFPVTGGIVALVPQPVLGGAGLVLFGSVAVSGVRTLARASFARPANTAIVAAALGIGLVPIAAPEFYEHFPSAVQTVMDSGISAGCIAAVLLNLIFGERTRKGVTGPEEVAKEPAVAG</sequence>
<dbReference type="STRING" id="587909.SAMN05421810_101130"/>
<feature type="transmembrane region" description="Helical" evidence="9">
    <location>
        <begin position="208"/>
        <end position="226"/>
    </location>
</feature>
<proteinExistence type="inferred from homology"/>
<dbReference type="Proteomes" id="UP000198727">
    <property type="component" value="Unassembled WGS sequence"/>
</dbReference>
<gene>
    <name evidence="10" type="ORF">SAMN05421810_101130</name>
</gene>
<feature type="transmembrane region" description="Helical" evidence="9">
    <location>
        <begin position="93"/>
        <end position="111"/>
    </location>
</feature>
<dbReference type="PANTHER" id="PTHR42810:SF4">
    <property type="entry name" value="URIC ACID TRANSPORTER UACT"/>
    <property type="match status" value="1"/>
</dbReference>
<feature type="compositionally biased region" description="Low complexity" evidence="8">
    <location>
        <begin position="6"/>
        <end position="18"/>
    </location>
</feature>
<feature type="transmembrane region" description="Helical" evidence="9">
    <location>
        <begin position="123"/>
        <end position="144"/>
    </location>
</feature>
<feature type="transmembrane region" description="Helical" evidence="9">
    <location>
        <begin position="331"/>
        <end position="354"/>
    </location>
</feature>
<dbReference type="PANTHER" id="PTHR42810">
    <property type="entry name" value="PURINE PERMEASE C1399.01C-RELATED"/>
    <property type="match status" value="1"/>
</dbReference>
<dbReference type="Pfam" id="PF00860">
    <property type="entry name" value="Xan_ur_permease"/>
    <property type="match status" value="1"/>
</dbReference>
<evidence type="ECO:0000256" key="7">
    <source>
        <dbReference type="ARBA" id="ARBA00023136"/>
    </source>
</evidence>
<dbReference type="InterPro" id="IPR006043">
    <property type="entry name" value="NCS2"/>
</dbReference>
<dbReference type="NCBIfam" id="NF037981">
    <property type="entry name" value="NCS2_1"/>
    <property type="match status" value="1"/>
</dbReference>
<keyword evidence="11" id="KW-1185">Reference proteome</keyword>
<evidence type="ECO:0000256" key="8">
    <source>
        <dbReference type="SAM" id="MobiDB-lite"/>
    </source>
</evidence>
<evidence type="ECO:0000256" key="5">
    <source>
        <dbReference type="ARBA" id="ARBA00022692"/>
    </source>
</evidence>
<feature type="transmembrane region" description="Helical" evidence="9">
    <location>
        <begin position="151"/>
        <end position="172"/>
    </location>
</feature>
<dbReference type="GO" id="GO:0005886">
    <property type="term" value="C:plasma membrane"/>
    <property type="evidence" value="ECO:0007669"/>
    <property type="project" value="UniProtKB-SubCell"/>
</dbReference>
<evidence type="ECO:0000256" key="3">
    <source>
        <dbReference type="ARBA" id="ARBA00022448"/>
    </source>
</evidence>
<protein>
    <submittedName>
        <fullName evidence="10">Xanthine permease</fullName>
    </submittedName>
</protein>
<keyword evidence="6 9" id="KW-1133">Transmembrane helix</keyword>
<evidence type="ECO:0000256" key="1">
    <source>
        <dbReference type="ARBA" id="ARBA00004651"/>
    </source>
</evidence>
<feature type="transmembrane region" description="Helical" evidence="9">
    <location>
        <begin position="39"/>
        <end position="58"/>
    </location>
</feature>
<comment type="subcellular location">
    <subcellularLocation>
        <location evidence="1">Cell membrane</location>
        <topology evidence="1">Multi-pass membrane protein</topology>
    </subcellularLocation>
</comment>
<dbReference type="GO" id="GO:0042907">
    <property type="term" value="F:xanthine transmembrane transporter activity"/>
    <property type="evidence" value="ECO:0007669"/>
    <property type="project" value="TreeGrafter"/>
</dbReference>
<feature type="transmembrane region" description="Helical" evidence="9">
    <location>
        <begin position="184"/>
        <end position="201"/>
    </location>
</feature>
<feature type="region of interest" description="Disordered" evidence="8">
    <location>
        <begin position="1"/>
        <end position="22"/>
    </location>
</feature>
<keyword evidence="3" id="KW-0813">Transport</keyword>
<evidence type="ECO:0000313" key="11">
    <source>
        <dbReference type="Proteomes" id="UP000198727"/>
    </source>
</evidence>
<name>A0A1I5KFR0_9PSEU</name>
<dbReference type="PROSITE" id="PS01116">
    <property type="entry name" value="XANTH_URACIL_PERMASE"/>
    <property type="match status" value="1"/>
</dbReference>
<evidence type="ECO:0000313" key="10">
    <source>
        <dbReference type="EMBL" id="SFO83905.1"/>
    </source>
</evidence>
<dbReference type="RefSeq" id="WP_092526289.1">
    <property type="nucleotide sequence ID" value="NZ_FOWW01000001.1"/>
</dbReference>
<evidence type="ECO:0000256" key="2">
    <source>
        <dbReference type="ARBA" id="ARBA00008821"/>
    </source>
</evidence>
<evidence type="ECO:0000256" key="9">
    <source>
        <dbReference type="SAM" id="Phobius"/>
    </source>
</evidence>
<dbReference type="InterPro" id="IPR006042">
    <property type="entry name" value="Xan_ur_permease"/>
</dbReference>
<dbReference type="AlphaFoldDB" id="A0A1I5KFR0"/>
<comment type="similarity">
    <text evidence="2">Belongs to the nucleobase:cation symporter-2 (NCS2) (TC 2.A.40) family.</text>
</comment>
<dbReference type="InterPro" id="IPR017588">
    <property type="entry name" value="UacT-like"/>
</dbReference>
<dbReference type="EMBL" id="FOWW01000001">
    <property type="protein sequence ID" value="SFO83905.1"/>
    <property type="molecule type" value="Genomic_DNA"/>
</dbReference>
<feature type="transmembrane region" description="Helical" evidence="9">
    <location>
        <begin position="392"/>
        <end position="411"/>
    </location>
</feature>